<name>A0A0F8YT91_9ZZZZ</name>
<organism evidence="2">
    <name type="scientific">marine sediment metagenome</name>
    <dbReference type="NCBI Taxonomy" id="412755"/>
    <lineage>
        <taxon>unclassified sequences</taxon>
        <taxon>metagenomes</taxon>
        <taxon>ecological metagenomes</taxon>
    </lineage>
</organism>
<dbReference type="InterPro" id="IPR010982">
    <property type="entry name" value="Lambda_DNA-bd_dom_sf"/>
</dbReference>
<sequence>MKKKKYKKPSNGVLTNRMDIGTKEFNEFQAILLNKSKAQTELQKKRIELMALKFKMEDYLKSEDMDLKFTGEFIKACLKITQVNQNKFANYIGLKPSNLSKIIGGERPISHDIALILGRIFNV</sequence>
<dbReference type="GO" id="GO:0003677">
    <property type="term" value="F:DNA binding"/>
    <property type="evidence" value="ECO:0007669"/>
    <property type="project" value="InterPro"/>
</dbReference>
<dbReference type="EMBL" id="LAZR01055208">
    <property type="protein sequence ID" value="KKK76895.1"/>
    <property type="molecule type" value="Genomic_DNA"/>
</dbReference>
<dbReference type="Gene3D" id="1.10.260.40">
    <property type="entry name" value="lambda repressor-like DNA-binding domains"/>
    <property type="match status" value="1"/>
</dbReference>
<evidence type="ECO:0000313" key="2">
    <source>
        <dbReference type="EMBL" id="KKK76985.1"/>
    </source>
</evidence>
<feature type="non-terminal residue" evidence="2">
    <location>
        <position position="123"/>
    </location>
</feature>
<dbReference type="AlphaFoldDB" id="A0A0F8YT91"/>
<gene>
    <name evidence="2" type="ORF">LCGC14_2858140</name>
    <name evidence="1" type="ORF">LCGC14_2859060</name>
</gene>
<dbReference type="CDD" id="cd00093">
    <property type="entry name" value="HTH_XRE"/>
    <property type="match status" value="1"/>
</dbReference>
<dbReference type="EMBL" id="LAZR01055168">
    <property type="protein sequence ID" value="KKK76985.1"/>
    <property type="molecule type" value="Genomic_DNA"/>
</dbReference>
<comment type="caution">
    <text evidence="2">The sequence shown here is derived from an EMBL/GenBank/DDBJ whole genome shotgun (WGS) entry which is preliminary data.</text>
</comment>
<dbReference type="SUPFAM" id="SSF47413">
    <property type="entry name" value="lambda repressor-like DNA-binding domains"/>
    <property type="match status" value="1"/>
</dbReference>
<evidence type="ECO:0000313" key="1">
    <source>
        <dbReference type="EMBL" id="KKK76895.1"/>
    </source>
</evidence>
<proteinExistence type="predicted"/>
<dbReference type="InterPro" id="IPR001387">
    <property type="entry name" value="Cro/C1-type_HTH"/>
</dbReference>
<protein>
    <submittedName>
        <fullName evidence="2">Uncharacterized protein</fullName>
    </submittedName>
</protein>
<reference evidence="2" key="1">
    <citation type="journal article" date="2015" name="Nature">
        <title>Complex archaea that bridge the gap between prokaryotes and eukaryotes.</title>
        <authorList>
            <person name="Spang A."/>
            <person name="Saw J.H."/>
            <person name="Jorgensen S.L."/>
            <person name="Zaremba-Niedzwiedzka K."/>
            <person name="Martijn J."/>
            <person name="Lind A.E."/>
            <person name="van Eijk R."/>
            <person name="Schleper C."/>
            <person name="Guy L."/>
            <person name="Ettema T.J."/>
        </authorList>
    </citation>
    <scope>NUCLEOTIDE SEQUENCE</scope>
</reference>
<accession>A0A0F8YT91</accession>